<evidence type="ECO:0008006" key="6">
    <source>
        <dbReference type="Google" id="ProtNLM"/>
    </source>
</evidence>
<dbReference type="EMBL" id="JARKHS020017191">
    <property type="protein sequence ID" value="KAK8773213.1"/>
    <property type="molecule type" value="Genomic_DNA"/>
</dbReference>
<sequence length="395" mass="43695">MENEWHAQAFHISQDDEDIHSANERRLKEIVGHEMGGKLHTGRSRNDQVATDLRLWTRKSVAALIDLIKHFVEITCSRAESEIDVLMPGYTHLQRAQPIRLSHWMLSYAWFLKQDAERFRDLSRRLNVCPLGSGALAGNPFPIDKEALASDLQFDGVIQNSITAVSDRDFVAEFLFVCSLTAVHLSKLAEDLILYSSAEFGYVTIDEAYSTGSSLMPQKKNPDGLELIRGKTGRISGDLVGFLMVLKGLPSTYNKDIQEDKEAIFDAYDTLAAALEVAAGNVETMKVKKAGCESALSPDMLATDVAYYLVRKGTPFRDAHHIAGKLVALAEQKKVPMTALSCSDAQSVSGLFGEDLAEVWNYEHSVEQYKATGGTARQSVQAQIASLREWLTSGH</sequence>
<dbReference type="HAMAP" id="MF_00006">
    <property type="entry name" value="Arg_succ_lyase"/>
    <property type="match status" value="1"/>
</dbReference>
<dbReference type="NCBIfam" id="TIGR00838">
    <property type="entry name" value="argH"/>
    <property type="match status" value="1"/>
</dbReference>
<feature type="domain" description="Argininosuccinate lyase C-terminal" evidence="3">
    <location>
        <begin position="300"/>
        <end position="367"/>
    </location>
</feature>
<dbReference type="InterPro" id="IPR020557">
    <property type="entry name" value="Fumarate_lyase_CS"/>
</dbReference>
<comment type="caution">
    <text evidence="4">The sequence shown here is derived from an EMBL/GenBank/DDBJ whole genome shotgun (WGS) entry which is preliminary data.</text>
</comment>
<organism evidence="4 5">
    <name type="scientific">Amblyomma americanum</name>
    <name type="common">Lone star tick</name>
    <dbReference type="NCBI Taxonomy" id="6943"/>
    <lineage>
        <taxon>Eukaryota</taxon>
        <taxon>Metazoa</taxon>
        <taxon>Ecdysozoa</taxon>
        <taxon>Arthropoda</taxon>
        <taxon>Chelicerata</taxon>
        <taxon>Arachnida</taxon>
        <taxon>Acari</taxon>
        <taxon>Parasitiformes</taxon>
        <taxon>Ixodida</taxon>
        <taxon>Ixodoidea</taxon>
        <taxon>Ixodidae</taxon>
        <taxon>Amblyomminae</taxon>
        <taxon>Amblyomma</taxon>
    </lineage>
</organism>
<reference evidence="4 5" key="1">
    <citation type="journal article" date="2023" name="Arcadia Sci">
        <title>De novo assembly of a long-read Amblyomma americanum tick genome.</title>
        <authorList>
            <person name="Chou S."/>
            <person name="Poskanzer K.E."/>
            <person name="Rollins M."/>
            <person name="Thuy-Boun P.S."/>
        </authorList>
    </citation>
    <scope>NUCLEOTIDE SEQUENCE [LARGE SCALE GENOMIC DNA]</scope>
    <source>
        <strain evidence="4">F_SG_1</strain>
        <tissue evidence="4">Salivary glands</tissue>
    </source>
</reference>
<dbReference type="CDD" id="cd01359">
    <property type="entry name" value="Argininosuccinate_lyase"/>
    <property type="match status" value="1"/>
</dbReference>
<keyword evidence="5" id="KW-1185">Reference proteome</keyword>
<dbReference type="InterPro" id="IPR029419">
    <property type="entry name" value="Arg_succ_lyase_C"/>
</dbReference>
<proteinExistence type="inferred from homology"/>
<dbReference type="PROSITE" id="PS00163">
    <property type="entry name" value="FUMARATE_LYASES"/>
    <property type="match status" value="1"/>
</dbReference>
<protein>
    <recommendedName>
        <fullName evidence="6">Argininosuccinate lyase</fullName>
    </recommendedName>
</protein>
<dbReference type="GO" id="GO:0042450">
    <property type="term" value="P:L-arginine biosynthetic process via ornithine"/>
    <property type="evidence" value="ECO:0007669"/>
    <property type="project" value="InterPro"/>
</dbReference>
<dbReference type="Pfam" id="PF00206">
    <property type="entry name" value="Lyase_1"/>
    <property type="match status" value="1"/>
</dbReference>
<dbReference type="InterPro" id="IPR000362">
    <property type="entry name" value="Fumarate_lyase_fam"/>
</dbReference>
<dbReference type="Pfam" id="PF14698">
    <property type="entry name" value="ASL_C2"/>
    <property type="match status" value="1"/>
</dbReference>
<dbReference type="Gene3D" id="1.10.40.30">
    <property type="entry name" value="Fumarase/aspartase (C-terminal domain)"/>
    <property type="match status" value="1"/>
</dbReference>
<dbReference type="Gene3D" id="1.20.200.10">
    <property type="entry name" value="Fumarase/aspartase (Central domain)"/>
    <property type="match status" value="1"/>
</dbReference>
<evidence type="ECO:0000313" key="4">
    <source>
        <dbReference type="EMBL" id="KAK8773213.1"/>
    </source>
</evidence>
<dbReference type="InterPro" id="IPR008948">
    <property type="entry name" value="L-Aspartase-like"/>
</dbReference>
<dbReference type="FunFam" id="1.10.40.30:FF:000001">
    <property type="entry name" value="Argininosuccinate lyase"/>
    <property type="match status" value="1"/>
</dbReference>
<accession>A0AAQ4EF97</accession>
<dbReference type="InterPro" id="IPR024083">
    <property type="entry name" value="Fumarase/histidase_N"/>
</dbReference>
<dbReference type="GO" id="GO:0004056">
    <property type="term" value="F:argininosuccinate lyase activity"/>
    <property type="evidence" value="ECO:0007669"/>
    <property type="project" value="InterPro"/>
</dbReference>
<dbReference type="FunFam" id="1.20.200.10:FF:000002">
    <property type="entry name" value="Argininosuccinate lyase"/>
    <property type="match status" value="1"/>
</dbReference>
<comment type="similarity">
    <text evidence="1">Belongs to the lyase 1 family. Argininosuccinate lyase subfamily.</text>
</comment>
<evidence type="ECO:0000313" key="5">
    <source>
        <dbReference type="Proteomes" id="UP001321473"/>
    </source>
</evidence>
<dbReference type="Gene3D" id="1.10.275.10">
    <property type="entry name" value="Fumarase/aspartase (N-terminal domain)"/>
    <property type="match status" value="1"/>
</dbReference>
<dbReference type="InterPro" id="IPR022761">
    <property type="entry name" value="Fumarate_lyase_N"/>
</dbReference>
<dbReference type="GO" id="GO:0005829">
    <property type="term" value="C:cytosol"/>
    <property type="evidence" value="ECO:0007669"/>
    <property type="project" value="TreeGrafter"/>
</dbReference>
<dbReference type="AlphaFoldDB" id="A0AAQ4EF97"/>
<feature type="domain" description="Fumarate lyase N-terminal" evidence="2">
    <location>
        <begin position="3"/>
        <end position="237"/>
    </location>
</feature>
<dbReference type="Proteomes" id="UP001321473">
    <property type="component" value="Unassembled WGS sequence"/>
</dbReference>
<dbReference type="InterPro" id="IPR009049">
    <property type="entry name" value="Argininosuccinate_lyase"/>
</dbReference>
<dbReference type="PANTHER" id="PTHR43814:SF1">
    <property type="entry name" value="ARGININOSUCCINATE LYASE"/>
    <property type="match status" value="1"/>
</dbReference>
<evidence type="ECO:0000256" key="1">
    <source>
        <dbReference type="ARBA" id="ARBA00010755"/>
    </source>
</evidence>
<dbReference type="PANTHER" id="PTHR43814">
    <property type="entry name" value="ARGININOSUCCINATE LYASE"/>
    <property type="match status" value="1"/>
</dbReference>
<name>A0AAQ4EF97_AMBAM</name>
<evidence type="ECO:0000259" key="2">
    <source>
        <dbReference type="Pfam" id="PF00206"/>
    </source>
</evidence>
<dbReference type="PRINTS" id="PR00145">
    <property type="entry name" value="ARGSUCLYASE"/>
</dbReference>
<dbReference type="PRINTS" id="PR00149">
    <property type="entry name" value="FUMRATELYASE"/>
</dbReference>
<evidence type="ECO:0000259" key="3">
    <source>
        <dbReference type="Pfam" id="PF14698"/>
    </source>
</evidence>
<dbReference type="SUPFAM" id="SSF48557">
    <property type="entry name" value="L-aspartase-like"/>
    <property type="match status" value="1"/>
</dbReference>
<gene>
    <name evidence="4" type="ORF">V5799_012252</name>
</gene>